<dbReference type="Pfam" id="PF01636">
    <property type="entry name" value="APH"/>
    <property type="match status" value="1"/>
</dbReference>
<dbReference type="EMBL" id="CAFBQW010000286">
    <property type="protein sequence ID" value="CAB5069192.1"/>
    <property type="molecule type" value="Genomic_DNA"/>
</dbReference>
<dbReference type="PANTHER" id="PTHR21310">
    <property type="entry name" value="AMINOGLYCOSIDE PHOSPHOTRANSFERASE-RELATED-RELATED"/>
    <property type="match status" value="1"/>
</dbReference>
<dbReference type="InterPro" id="IPR002575">
    <property type="entry name" value="Aminoglycoside_PTrfase"/>
</dbReference>
<name>A0A6J7UVP7_9ZZZZ</name>
<dbReference type="SUPFAM" id="SSF56112">
    <property type="entry name" value="Protein kinase-like (PK-like)"/>
    <property type="match status" value="1"/>
</dbReference>
<organism evidence="2">
    <name type="scientific">freshwater metagenome</name>
    <dbReference type="NCBI Taxonomy" id="449393"/>
    <lineage>
        <taxon>unclassified sequences</taxon>
        <taxon>metagenomes</taxon>
        <taxon>ecological metagenomes</taxon>
    </lineage>
</organism>
<dbReference type="Gene3D" id="3.90.1200.10">
    <property type="match status" value="1"/>
</dbReference>
<evidence type="ECO:0000313" key="2">
    <source>
        <dbReference type="EMBL" id="CAB5069192.1"/>
    </source>
</evidence>
<dbReference type="AlphaFoldDB" id="A0A6J7UVP7"/>
<dbReference type="InterPro" id="IPR051678">
    <property type="entry name" value="AGP_Transferase"/>
</dbReference>
<gene>
    <name evidence="2" type="ORF">UFOPK4354_01860</name>
</gene>
<dbReference type="InterPro" id="IPR011009">
    <property type="entry name" value="Kinase-like_dom_sf"/>
</dbReference>
<dbReference type="PANTHER" id="PTHR21310:SF40">
    <property type="entry name" value="AMINOGLYCOSIDE PHOSPHOTRANSFERASE DOMAIN-CONTAINING PROTEIN-RELATED"/>
    <property type="match status" value="1"/>
</dbReference>
<dbReference type="InterPro" id="IPR041726">
    <property type="entry name" value="ACAD10_11_N"/>
</dbReference>
<sequence length="364" mass="39755">MTPNVPTTRKSTVTEHIDGIEPEAVSEWFQQEVSDLRQPLSFEFIPGGHSNLTFAVSEPAAADGSPGRKWVLRRPPLGQVLATAHDVGREHRIISALQQSDLPVPKTLGLSAGDDVNGAPFYVMEFVEGLVIRSTEQAASLDLAARRRASESIIDVLAALHAVDVDAIGLGELGPKENYIARQLKRWYGQFQKSEAQVEGGLNLDAVHRVHAALSEKIPAQGPASIVHGDYRLDNCMLGPDGSVVAVLDWEICTLGDPMADLGLLWVYWSDPEEDAVMPQASPTALDGFLRKREMMQRYAEVSGRDLADLDYYVGFGYWKLTCIIAGVYARYAGGAMGDVTQETIAGFRQMVERLAEMAEESVS</sequence>
<protein>
    <submittedName>
        <fullName evidence="2">Unannotated protein</fullName>
    </submittedName>
</protein>
<dbReference type="CDD" id="cd05154">
    <property type="entry name" value="ACAD10_11_N-like"/>
    <property type="match status" value="1"/>
</dbReference>
<evidence type="ECO:0000259" key="1">
    <source>
        <dbReference type="Pfam" id="PF01636"/>
    </source>
</evidence>
<proteinExistence type="predicted"/>
<feature type="domain" description="Aminoglycoside phosphotransferase" evidence="1">
    <location>
        <begin position="42"/>
        <end position="277"/>
    </location>
</feature>
<reference evidence="2" key="1">
    <citation type="submission" date="2020-05" db="EMBL/GenBank/DDBJ databases">
        <authorList>
            <person name="Chiriac C."/>
            <person name="Salcher M."/>
            <person name="Ghai R."/>
            <person name="Kavagutti S V."/>
        </authorList>
    </citation>
    <scope>NUCLEOTIDE SEQUENCE</scope>
</reference>
<accession>A0A6J7UVP7</accession>
<dbReference type="Gene3D" id="3.30.200.20">
    <property type="entry name" value="Phosphorylase Kinase, domain 1"/>
    <property type="match status" value="1"/>
</dbReference>